<dbReference type="EMBL" id="JAHKSW010000006">
    <property type="protein sequence ID" value="KAG7330943.1"/>
    <property type="molecule type" value="Genomic_DNA"/>
</dbReference>
<gene>
    <name evidence="2" type="ORF">KOW79_004912</name>
</gene>
<protein>
    <submittedName>
        <fullName evidence="2">Uncharacterized protein</fullName>
    </submittedName>
</protein>
<sequence length="121" mass="12783">MWVAARHGQLHVATQVPIKIIFPERTLPAPQGPGLTSLSPAPCADPAFLGKRGEASRDRFRQNPVWRNLSAGESFRSDGNLKHVALARSGHTAGRGGDEGVKRNRSVGGTGFSPSGGDMSV</sequence>
<evidence type="ECO:0000313" key="2">
    <source>
        <dbReference type="EMBL" id="KAG7330943.1"/>
    </source>
</evidence>
<dbReference type="OrthoDB" id="10557015at2759"/>
<evidence type="ECO:0000313" key="3">
    <source>
        <dbReference type="Proteomes" id="UP000824219"/>
    </source>
</evidence>
<dbReference type="Proteomes" id="UP000824219">
    <property type="component" value="Linkage Group LG06"/>
</dbReference>
<dbReference type="AlphaFoldDB" id="A0A9D3P0Z7"/>
<keyword evidence="3" id="KW-1185">Reference proteome</keyword>
<reference evidence="2 3" key="1">
    <citation type="submission" date="2021-06" db="EMBL/GenBank/DDBJ databases">
        <title>Chromosome-level genome assembly of the red-tail catfish (Hemibagrus wyckioides).</title>
        <authorList>
            <person name="Shao F."/>
        </authorList>
    </citation>
    <scope>NUCLEOTIDE SEQUENCE [LARGE SCALE GENOMIC DNA]</scope>
    <source>
        <strain evidence="2">EC202008001</strain>
        <tissue evidence="2">Blood</tissue>
    </source>
</reference>
<organism evidence="2 3">
    <name type="scientific">Hemibagrus wyckioides</name>
    <dbReference type="NCBI Taxonomy" id="337641"/>
    <lineage>
        <taxon>Eukaryota</taxon>
        <taxon>Metazoa</taxon>
        <taxon>Chordata</taxon>
        <taxon>Craniata</taxon>
        <taxon>Vertebrata</taxon>
        <taxon>Euteleostomi</taxon>
        <taxon>Actinopterygii</taxon>
        <taxon>Neopterygii</taxon>
        <taxon>Teleostei</taxon>
        <taxon>Ostariophysi</taxon>
        <taxon>Siluriformes</taxon>
        <taxon>Bagridae</taxon>
        <taxon>Hemibagrus</taxon>
    </lineage>
</organism>
<evidence type="ECO:0000256" key="1">
    <source>
        <dbReference type="SAM" id="MobiDB-lite"/>
    </source>
</evidence>
<feature type="region of interest" description="Disordered" evidence="1">
    <location>
        <begin position="87"/>
        <end position="121"/>
    </location>
</feature>
<proteinExistence type="predicted"/>
<comment type="caution">
    <text evidence="2">The sequence shown here is derived from an EMBL/GenBank/DDBJ whole genome shotgun (WGS) entry which is preliminary data.</text>
</comment>
<accession>A0A9D3P0Z7</accession>
<name>A0A9D3P0Z7_9TELE</name>